<evidence type="ECO:0000313" key="2">
    <source>
        <dbReference type="EMBL" id="MCD7452183.1"/>
    </source>
</evidence>
<comment type="caution">
    <text evidence="2">The sequence shown here is derived from an EMBL/GenBank/DDBJ whole genome shotgun (WGS) entry which is preliminary data.</text>
</comment>
<protein>
    <submittedName>
        <fullName evidence="2">Uncharacterized protein</fullName>
    </submittedName>
</protein>
<dbReference type="EMBL" id="JACEIK010000198">
    <property type="protein sequence ID" value="MCD7452183.1"/>
    <property type="molecule type" value="Genomic_DNA"/>
</dbReference>
<feature type="compositionally biased region" description="Basic and acidic residues" evidence="1">
    <location>
        <begin position="74"/>
        <end position="88"/>
    </location>
</feature>
<gene>
    <name evidence="2" type="ORF">HAX54_015372</name>
</gene>
<evidence type="ECO:0000256" key="1">
    <source>
        <dbReference type="SAM" id="MobiDB-lite"/>
    </source>
</evidence>
<keyword evidence="3" id="KW-1185">Reference proteome</keyword>
<name>A0ABS8RZL0_DATST</name>
<sequence>MVGVWWPVCFAGEYDRGKEKRERRTALLRLVGEEMEKESGRESGAREKEERDPAVLRRVVSPEKVKRGIGWSRRRGERERENKGKEMRLLVSRSGRK</sequence>
<organism evidence="2 3">
    <name type="scientific">Datura stramonium</name>
    <name type="common">Jimsonweed</name>
    <name type="synonym">Common thornapple</name>
    <dbReference type="NCBI Taxonomy" id="4076"/>
    <lineage>
        <taxon>Eukaryota</taxon>
        <taxon>Viridiplantae</taxon>
        <taxon>Streptophyta</taxon>
        <taxon>Embryophyta</taxon>
        <taxon>Tracheophyta</taxon>
        <taxon>Spermatophyta</taxon>
        <taxon>Magnoliopsida</taxon>
        <taxon>eudicotyledons</taxon>
        <taxon>Gunneridae</taxon>
        <taxon>Pentapetalae</taxon>
        <taxon>asterids</taxon>
        <taxon>lamiids</taxon>
        <taxon>Solanales</taxon>
        <taxon>Solanaceae</taxon>
        <taxon>Solanoideae</taxon>
        <taxon>Datureae</taxon>
        <taxon>Datura</taxon>
    </lineage>
</organism>
<evidence type="ECO:0000313" key="3">
    <source>
        <dbReference type="Proteomes" id="UP000823775"/>
    </source>
</evidence>
<feature type="region of interest" description="Disordered" evidence="1">
    <location>
        <begin position="34"/>
        <end position="57"/>
    </location>
</feature>
<dbReference type="Proteomes" id="UP000823775">
    <property type="component" value="Unassembled WGS sequence"/>
</dbReference>
<accession>A0ABS8RZL0</accession>
<proteinExistence type="predicted"/>
<feature type="region of interest" description="Disordered" evidence="1">
    <location>
        <begin position="70"/>
        <end position="97"/>
    </location>
</feature>
<reference evidence="2 3" key="1">
    <citation type="journal article" date="2021" name="BMC Genomics">
        <title>Datura genome reveals duplications of psychoactive alkaloid biosynthetic genes and high mutation rate following tissue culture.</title>
        <authorList>
            <person name="Rajewski A."/>
            <person name="Carter-House D."/>
            <person name="Stajich J."/>
            <person name="Litt A."/>
        </authorList>
    </citation>
    <scope>NUCLEOTIDE SEQUENCE [LARGE SCALE GENOMIC DNA]</scope>
    <source>
        <strain evidence="2">AR-01</strain>
    </source>
</reference>